<dbReference type="InterPro" id="IPR036597">
    <property type="entry name" value="Fido-like_dom_sf"/>
</dbReference>
<dbReference type="PANTHER" id="PTHR39426">
    <property type="entry name" value="HOMOLOGY TO DEATH-ON-CURING PROTEIN OF PHAGE P1"/>
    <property type="match status" value="1"/>
</dbReference>
<dbReference type="PANTHER" id="PTHR39426:SF1">
    <property type="entry name" value="HOMOLOGY TO DEATH-ON-CURING PROTEIN OF PHAGE P1"/>
    <property type="match status" value="1"/>
</dbReference>
<dbReference type="Gene3D" id="1.20.120.1870">
    <property type="entry name" value="Fic/DOC protein, Fido domain"/>
    <property type="match status" value="1"/>
</dbReference>
<evidence type="ECO:0000259" key="1">
    <source>
        <dbReference type="PROSITE" id="PS51459"/>
    </source>
</evidence>
<keyword evidence="2" id="KW-0614">Plasmid</keyword>
<proteinExistence type="predicted"/>
<geneLocation type="plasmid" evidence="2 3">
    <name>pPP10</name>
</geneLocation>
<sequence length="137" mass="15437">MRKFTYLSKASLLEIQATSINRFGGLHGIKSPEHEGLIDSVLSHIQNDDYYPDLVSKSTFLYWSLIKNHCFQDGNKRVALASVISFWFGNGVDPDRISDFVRDQGANLTENIAGGKVEREELYQIIAKVLDEPSAMQ</sequence>
<feature type="domain" description="Fido" evidence="1">
    <location>
        <begin position="7"/>
        <end position="132"/>
    </location>
</feature>
<gene>
    <name evidence="2" type="ORF">PEPS_47020</name>
</gene>
<dbReference type="Pfam" id="PF02661">
    <property type="entry name" value="Fic"/>
    <property type="match status" value="1"/>
</dbReference>
<dbReference type="PROSITE" id="PS51459">
    <property type="entry name" value="FIDO"/>
    <property type="match status" value="1"/>
</dbReference>
<dbReference type="InterPro" id="IPR006440">
    <property type="entry name" value="Doc"/>
</dbReference>
<evidence type="ECO:0000313" key="2">
    <source>
        <dbReference type="EMBL" id="BDD02422.1"/>
    </source>
</evidence>
<dbReference type="Proteomes" id="UP001354989">
    <property type="component" value="Plasmid pPP10"/>
</dbReference>
<organism evidence="2 3">
    <name type="scientific">Persicobacter psychrovividus</name>
    <dbReference type="NCBI Taxonomy" id="387638"/>
    <lineage>
        <taxon>Bacteria</taxon>
        <taxon>Pseudomonadati</taxon>
        <taxon>Bacteroidota</taxon>
        <taxon>Cytophagia</taxon>
        <taxon>Cytophagales</taxon>
        <taxon>Persicobacteraceae</taxon>
        <taxon>Persicobacter</taxon>
    </lineage>
</organism>
<reference evidence="2 3" key="1">
    <citation type="submission" date="2021-12" db="EMBL/GenBank/DDBJ databases">
        <title>Genome sequencing of bacteria with rrn-lacking chromosome and rrn-plasmid.</title>
        <authorList>
            <person name="Anda M."/>
            <person name="Iwasaki W."/>
        </authorList>
    </citation>
    <scope>NUCLEOTIDE SEQUENCE [LARGE SCALE GENOMIC DNA]</scope>
    <source>
        <strain evidence="2 3">NBRC 101262</strain>
        <plasmid evidence="2 3">pPP10</plasmid>
    </source>
</reference>
<protein>
    <recommendedName>
        <fullName evidence="1">Fido domain-containing protein</fullName>
    </recommendedName>
</protein>
<dbReference type="SUPFAM" id="SSF140931">
    <property type="entry name" value="Fic-like"/>
    <property type="match status" value="1"/>
</dbReference>
<dbReference type="RefSeq" id="WP_332922682.1">
    <property type="nucleotide sequence ID" value="NZ_AP025302.1"/>
</dbReference>
<evidence type="ECO:0000313" key="3">
    <source>
        <dbReference type="Proteomes" id="UP001354989"/>
    </source>
</evidence>
<accession>A0ABN6LH69</accession>
<name>A0ABN6LH69_9BACT</name>
<dbReference type="EMBL" id="AP025302">
    <property type="protein sequence ID" value="BDD02422.1"/>
    <property type="molecule type" value="Genomic_DNA"/>
</dbReference>
<keyword evidence="3" id="KW-1185">Reference proteome</keyword>
<dbReference type="InterPro" id="IPR053737">
    <property type="entry name" value="Type_II_TA_Toxin"/>
</dbReference>
<dbReference type="InterPro" id="IPR003812">
    <property type="entry name" value="Fido"/>
</dbReference>